<dbReference type="RefSeq" id="WP_025001501.1">
    <property type="nucleotide sequence ID" value="NZ_CAJPLR010000151.1"/>
</dbReference>
<accession>A0A930N122</accession>
<evidence type="ECO:0000256" key="3">
    <source>
        <dbReference type="ARBA" id="ARBA00013725"/>
    </source>
</evidence>
<dbReference type="SMART" id="SM01409">
    <property type="entry name" value="RNA_pol_Rpb6"/>
    <property type="match status" value="1"/>
</dbReference>
<dbReference type="EC" id="2.7.7.6" evidence="2"/>
<evidence type="ECO:0000256" key="6">
    <source>
        <dbReference type="ARBA" id="ARBA00029924"/>
    </source>
</evidence>
<name>A0A930N122_9BACT</name>
<dbReference type="Proteomes" id="UP000771736">
    <property type="component" value="Unassembled WGS sequence"/>
</dbReference>
<evidence type="ECO:0000313" key="9">
    <source>
        <dbReference type="EMBL" id="MBF1384177.1"/>
    </source>
</evidence>
<sequence length="115" mass="13446">MDYKKSKAPVNTVTRDVVELWNETNNIYESVAIIAKRANQISIEIKQDLSKKLAEFASYSDSLEEVFENREQIEISRYYEKLPKPTLLATQEFLDNNVYWRDPSKDGLEHEESQA</sequence>
<dbReference type="InterPro" id="IPR006110">
    <property type="entry name" value="Pol_omega/Rpo6/RPB6"/>
</dbReference>
<dbReference type="GO" id="GO:0006351">
    <property type="term" value="P:DNA-templated transcription"/>
    <property type="evidence" value="ECO:0007669"/>
    <property type="project" value="InterPro"/>
</dbReference>
<dbReference type="EMBL" id="JABZSJ010000019">
    <property type="protein sequence ID" value="MBF1384177.1"/>
    <property type="molecule type" value="Genomic_DNA"/>
</dbReference>
<evidence type="ECO:0000256" key="8">
    <source>
        <dbReference type="ARBA" id="ARBA00048552"/>
    </source>
</evidence>
<evidence type="ECO:0000256" key="2">
    <source>
        <dbReference type="ARBA" id="ARBA00012418"/>
    </source>
</evidence>
<comment type="similarity">
    <text evidence="1">Belongs to the RNA polymerase subunit omega family.</text>
</comment>
<dbReference type="AlphaFoldDB" id="A0A930N122"/>
<keyword evidence="5" id="KW-0804">Transcription</keyword>
<organism evidence="9 10">
    <name type="scientific">Prevotella aurantiaca</name>
    <dbReference type="NCBI Taxonomy" id="596085"/>
    <lineage>
        <taxon>Bacteria</taxon>
        <taxon>Pseudomonadati</taxon>
        <taxon>Bacteroidota</taxon>
        <taxon>Bacteroidia</taxon>
        <taxon>Bacteroidales</taxon>
        <taxon>Prevotellaceae</taxon>
        <taxon>Prevotella</taxon>
    </lineage>
</organism>
<protein>
    <recommendedName>
        <fullName evidence="3">DNA-directed RNA polymerase subunit omega</fullName>
        <ecNumber evidence="2">2.7.7.6</ecNumber>
    </recommendedName>
    <alternativeName>
        <fullName evidence="7">RNA polymerase omega subunit</fullName>
    </alternativeName>
    <alternativeName>
        <fullName evidence="6">Transcriptase subunit omega</fullName>
    </alternativeName>
</protein>
<dbReference type="GO" id="GO:0003899">
    <property type="term" value="F:DNA-directed RNA polymerase activity"/>
    <property type="evidence" value="ECO:0007669"/>
    <property type="project" value="UniProtKB-EC"/>
</dbReference>
<dbReference type="Pfam" id="PF01192">
    <property type="entry name" value="RNA_pol_Rpb6"/>
    <property type="match status" value="1"/>
</dbReference>
<dbReference type="GO" id="GO:0000428">
    <property type="term" value="C:DNA-directed RNA polymerase complex"/>
    <property type="evidence" value="ECO:0007669"/>
    <property type="project" value="UniProtKB-KW"/>
</dbReference>
<evidence type="ECO:0000256" key="1">
    <source>
        <dbReference type="ARBA" id="ARBA00006711"/>
    </source>
</evidence>
<keyword evidence="4 9" id="KW-0240">DNA-directed RNA polymerase</keyword>
<dbReference type="InterPro" id="IPR036161">
    <property type="entry name" value="RPB6/omega-like_sf"/>
</dbReference>
<comment type="catalytic activity">
    <reaction evidence="8">
        <text>RNA(n) + a ribonucleoside 5'-triphosphate = RNA(n+1) + diphosphate</text>
        <dbReference type="Rhea" id="RHEA:21248"/>
        <dbReference type="Rhea" id="RHEA-COMP:14527"/>
        <dbReference type="Rhea" id="RHEA-COMP:17342"/>
        <dbReference type="ChEBI" id="CHEBI:33019"/>
        <dbReference type="ChEBI" id="CHEBI:61557"/>
        <dbReference type="ChEBI" id="CHEBI:140395"/>
        <dbReference type="EC" id="2.7.7.6"/>
    </reaction>
</comment>
<reference evidence="9" key="1">
    <citation type="submission" date="2020-04" db="EMBL/GenBank/DDBJ databases">
        <title>Deep metagenomics examines the oral microbiome during advanced dental caries in children, revealing novel taxa and co-occurrences with host molecules.</title>
        <authorList>
            <person name="Baker J.L."/>
            <person name="Morton J.T."/>
            <person name="Dinis M."/>
            <person name="Alvarez R."/>
            <person name="Tran N.C."/>
            <person name="Knight R."/>
            <person name="Edlund A."/>
        </authorList>
    </citation>
    <scope>NUCLEOTIDE SEQUENCE</scope>
    <source>
        <strain evidence="9">JCVI_44_bin.5</strain>
    </source>
</reference>
<dbReference type="SUPFAM" id="SSF63562">
    <property type="entry name" value="RPB6/omega subunit-like"/>
    <property type="match status" value="1"/>
</dbReference>
<gene>
    <name evidence="9" type="ORF">HXN26_04885</name>
</gene>
<evidence type="ECO:0000256" key="4">
    <source>
        <dbReference type="ARBA" id="ARBA00022478"/>
    </source>
</evidence>
<proteinExistence type="inferred from homology"/>
<evidence type="ECO:0000313" key="10">
    <source>
        <dbReference type="Proteomes" id="UP000771736"/>
    </source>
</evidence>
<evidence type="ECO:0000256" key="5">
    <source>
        <dbReference type="ARBA" id="ARBA00023163"/>
    </source>
</evidence>
<comment type="caution">
    <text evidence="9">The sequence shown here is derived from an EMBL/GenBank/DDBJ whole genome shotgun (WGS) entry which is preliminary data.</text>
</comment>
<dbReference type="GO" id="GO:0003677">
    <property type="term" value="F:DNA binding"/>
    <property type="evidence" value="ECO:0007669"/>
    <property type="project" value="InterPro"/>
</dbReference>
<evidence type="ECO:0000256" key="7">
    <source>
        <dbReference type="ARBA" id="ARBA00030998"/>
    </source>
</evidence>